<evidence type="ECO:0000313" key="1">
    <source>
        <dbReference type="EMBL" id="KKM84037.1"/>
    </source>
</evidence>
<proteinExistence type="predicted"/>
<name>A0A0F9NRY1_9ZZZZ</name>
<dbReference type="EMBL" id="LAZR01007625">
    <property type="protein sequence ID" value="KKM84037.1"/>
    <property type="molecule type" value="Genomic_DNA"/>
</dbReference>
<protein>
    <submittedName>
        <fullName evidence="1">Uncharacterized protein</fullName>
    </submittedName>
</protein>
<organism evidence="1">
    <name type="scientific">marine sediment metagenome</name>
    <dbReference type="NCBI Taxonomy" id="412755"/>
    <lineage>
        <taxon>unclassified sequences</taxon>
        <taxon>metagenomes</taxon>
        <taxon>ecological metagenomes</taxon>
    </lineage>
</organism>
<sequence length="135" mass="15098">MRILVLLIAGILAGCATTTLTEEEYVACKGDEHCLTAALAIKVEDEQWAAEDRRILKEEEMVSYIIGCHYAGRTMFYRKWGGGIGSNNLIDRHGVVHLPKHATIQDFSCVRAGDARLILERMGIGGDHRRMGERR</sequence>
<dbReference type="PROSITE" id="PS51257">
    <property type="entry name" value="PROKAR_LIPOPROTEIN"/>
    <property type="match status" value="1"/>
</dbReference>
<reference evidence="1" key="1">
    <citation type="journal article" date="2015" name="Nature">
        <title>Complex archaea that bridge the gap between prokaryotes and eukaryotes.</title>
        <authorList>
            <person name="Spang A."/>
            <person name="Saw J.H."/>
            <person name="Jorgensen S.L."/>
            <person name="Zaremba-Niedzwiedzka K."/>
            <person name="Martijn J."/>
            <person name="Lind A.E."/>
            <person name="van Eijk R."/>
            <person name="Schleper C."/>
            <person name="Guy L."/>
            <person name="Ettema T.J."/>
        </authorList>
    </citation>
    <scope>NUCLEOTIDE SEQUENCE</scope>
</reference>
<comment type="caution">
    <text evidence="1">The sequence shown here is derived from an EMBL/GenBank/DDBJ whole genome shotgun (WGS) entry which is preliminary data.</text>
</comment>
<dbReference type="AlphaFoldDB" id="A0A0F9NRY1"/>
<gene>
    <name evidence="1" type="ORF">LCGC14_1303300</name>
</gene>
<accession>A0A0F9NRY1</accession>